<dbReference type="EMBL" id="CP053713">
    <property type="protein sequence ID" value="QKE93951.1"/>
    <property type="molecule type" value="Genomic_DNA"/>
</dbReference>
<evidence type="ECO:0000313" key="1">
    <source>
        <dbReference type="EMBL" id="QKE93951.1"/>
    </source>
</evidence>
<dbReference type="AlphaFoldDB" id="A0A6M8I247"/>
<reference evidence="1 2" key="1">
    <citation type="journal article" date="2014" name="World J. Microbiol. Biotechnol.">
        <title>Biodiversity and physiological characteristics of Antarctic and Arctic lichens-associated bacteria.</title>
        <authorList>
            <person name="Lee Y.M."/>
            <person name="Kim E.H."/>
            <person name="Lee H.K."/>
            <person name="Hong S.G."/>
        </authorList>
    </citation>
    <scope>NUCLEOTIDE SEQUENCE [LARGE SCALE GENOMIC DNA]</scope>
    <source>
        <strain evidence="1 2">PAMC 26569</strain>
        <plasmid evidence="1">unnamed6</plasmid>
    </source>
</reference>
<keyword evidence="2" id="KW-1185">Reference proteome</keyword>
<dbReference type="Proteomes" id="UP000500767">
    <property type="component" value="Plasmid unnamed6"/>
</dbReference>
<evidence type="ECO:0000313" key="2">
    <source>
        <dbReference type="Proteomes" id="UP000500767"/>
    </source>
</evidence>
<organism evidence="1 2">
    <name type="scientific">Lichenicola cladoniae</name>
    <dbReference type="NCBI Taxonomy" id="1484109"/>
    <lineage>
        <taxon>Bacteria</taxon>
        <taxon>Pseudomonadati</taxon>
        <taxon>Pseudomonadota</taxon>
        <taxon>Alphaproteobacteria</taxon>
        <taxon>Acetobacterales</taxon>
        <taxon>Acetobacteraceae</taxon>
        <taxon>Lichenicola</taxon>
    </lineage>
</organism>
<name>A0A6M8I247_9PROT</name>
<gene>
    <name evidence="1" type="ORF">HN018_27900</name>
</gene>
<protein>
    <submittedName>
        <fullName evidence="1">Uncharacterized protein</fullName>
    </submittedName>
</protein>
<dbReference type="RefSeq" id="WP_171837225.1">
    <property type="nucleotide sequence ID" value="NZ_CP053713.1"/>
</dbReference>
<geneLocation type="plasmid" evidence="1 2">
    <name>unnamed6</name>
</geneLocation>
<keyword evidence="1" id="KW-0614">Plasmid</keyword>
<proteinExistence type="predicted"/>
<dbReference type="KEGG" id="lck:HN018_27900"/>
<accession>A0A6M8I247</accession>
<sequence length="63" mass="7020">MREQHKTVLVNFRVTEKLAIALASAAIERGITQKVILARALKASGLDVPPEDLQDRSPRRRGK</sequence>